<sequence>MELSSSKTRAYKRGVLLRKKHAPSVSIYLFINLMGRNREISGSHDGTVRPAHKWLQ</sequence>
<protein>
    <submittedName>
        <fullName evidence="1">Uncharacterized protein</fullName>
    </submittedName>
</protein>
<evidence type="ECO:0000313" key="1">
    <source>
        <dbReference type="EMBL" id="KZM96424.1"/>
    </source>
</evidence>
<dbReference type="Gramene" id="KZM96424">
    <property type="protein sequence ID" value="KZM96424"/>
    <property type="gene ID" value="DCAR_019666"/>
</dbReference>
<reference evidence="2" key="2">
    <citation type="submission" date="2022-03" db="EMBL/GenBank/DDBJ databases">
        <title>Draft title - Genomic analysis of global carrot germplasm unveils the trajectory of domestication and the origin of high carotenoid orange carrot.</title>
        <authorList>
            <person name="Iorizzo M."/>
            <person name="Ellison S."/>
            <person name="Senalik D."/>
            <person name="Macko-Podgorni A."/>
            <person name="Grzebelus D."/>
            <person name="Bostan H."/>
            <person name="Rolling W."/>
            <person name="Curaba J."/>
            <person name="Simon P."/>
        </authorList>
    </citation>
    <scope>NUCLEOTIDE SEQUENCE</scope>
    <source>
        <tissue evidence="2">Leaf</tissue>
    </source>
</reference>
<reference evidence="1" key="1">
    <citation type="journal article" date="2016" name="Nat. Genet.">
        <title>A high-quality carrot genome assembly provides new insights into carotenoid accumulation and asterid genome evolution.</title>
        <authorList>
            <person name="Iorizzo M."/>
            <person name="Ellison S."/>
            <person name="Senalik D."/>
            <person name="Zeng P."/>
            <person name="Satapoomin P."/>
            <person name="Huang J."/>
            <person name="Bowman M."/>
            <person name="Iovene M."/>
            <person name="Sanseverino W."/>
            <person name="Cavagnaro P."/>
            <person name="Yildiz M."/>
            <person name="Macko-Podgorni A."/>
            <person name="Moranska E."/>
            <person name="Grzebelus E."/>
            <person name="Grzebelus D."/>
            <person name="Ashrafi H."/>
            <person name="Zheng Z."/>
            <person name="Cheng S."/>
            <person name="Spooner D."/>
            <person name="Van Deynze A."/>
            <person name="Simon P."/>
        </authorList>
    </citation>
    <scope>NUCLEOTIDE SEQUENCE [LARGE SCALE GENOMIC DNA]</scope>
    <source>
        <tissue evidence="1">Leaf</tissue>
    </source>
</reference>
<dbReference type="EMBL" id="CP093347">
    <property type="protein sequence ID" value="WOH03099.1"/>
    <property type="molecule type" value="Genomic_DNA"/>
</dbReference>
<accession>A0A164ZUG3</accession>
<organism evidence="1">
    <name type="scientific">Daucus carota subsp. sativus</name>
    <name type="common">Carrot</name>
    <dbReference type="NCBI Taxonomy" id="79200"/>
    <lineage>
        <taxon>Eukaryota</taxon>
        <taxon>Viridiplantae</taxon>
        <taxon>Streptophyta</taxon>
        <taxon>Embryophyta</taxon>
        <taxon>Tracheophyta</taxon>
        <taxon>Spermatophyta</taxon>
        <taxon>Magnoliopsida</taxon>
        <taxon>eudicotyledons</taxon>
        <taxon>Gunneridae</taxon>
        <taxon>Pentapetalae</taxon>
        <taxon>asterids</taxon>
        <taxon>campanulids</taxon>
        <taxon>Apiales</taxon>
        <taxon>Apiaceae</taxon>
        <taxon>Apioideae</taxon>
        <taxon>Scandiceae</taxon>
        <taxon>Daucinae</taxon>
        <taxon>Daucus</taxon>
        <taxon>Daucus sect. Daucus</taxon>
    </lineage>
</organism>
<dbReference type="AlphaFoldDB" id="A0A164ZUG3"/>
<dbReference type="EMBL" id="LNRQ01000005">
    <property type="protein sequence ID" value="KZM96424.1"/>
    <property type="molecule type" value="Genomic_DNA"/>
</dbReference>
<name>A0A164ZUG3_DAUCS</name>
<keyword evidence="3" id="KW-1185">Reference proteome</keyword>
<evidence type="ECO:0000313" key="2">
    <source>
        <dbReference type="EMBL" id="WOH03099.1"/>
    </source>
</evidence>
<dbReference type="Proteomes" id="UP000077755">
    <property type="component" value="Chromosome 5"/>
</dbReference>
<gene>
    <name evidence="1" type="ORF">DCAR_019666</name>
    <name evidence="2" type="ORF">DCAR_0522491</name>
</gene>
<proteinExistence type="predicted"/>
<evidence type="ECO:0000313" key="3">
    <source>
        <dbReference type="Proteomes" id="UP000077755"/>
    </source>
</evidence>